<reference evidence="6" key="1">
    <citation type="submission" date="2010-02" db="EMBL/GenBank/DDBJ databases">
        <title>Complete sequence of Desulfurivibrio alkaliphilus AHT2.</title>
        <authorList>
            <consortium name="US DOE Joint Genome Institute"/>
            <person name="Pitluck S."/>
            <person name="Chertkov O."/>
            <person name="Detter J.C."/>
            <person name="Han C."/>
            <person name="Tapia R."/>
            <person name="Larimer F."/>
            <person name="Land M."/>
            <person name="Hauser L."/>
            <person name="Kyrpides N."/>
            <person name="Mikhailova N."/>
            <person name="Sorokin D.Y."/>
            <person name="Muyzer G."/>
            <person name="Woyke T."/>
        </authorList>
    </citation>
    <scope>NUCLEOTIDE SEQUENCE [LARGE SCALE GENOMIC DNA]</scope>
    <source>
        <strain evidence="6">DSM 19089 / UNIQEM U267 / AHT2</strain>
    </source>
</reference>
<dbReference type="PROSITE" id="PS50005">
    <property type="entry name" value="TPR"/>
    <property type="match status" value="6"/>
</dbReference>
<keyword evidence="2 3" id="KW-0802">TPR repeat</keyword>
<dbReference type="PANTHER" id="PTHR45586:SF14">
    <property type="entry name" value="TETRATRICOPEPTIDE TPR_2 REPEAT PROTEIN"/>
    <property type="match status" value="1"/>
</dbReference>
<keyword evidence="1" id="KW-0677">Repeat</keyword>
<dbReference type="Proteomes" id="UP000001508">
    <property type="component" value="Chromosome"/>
</dbReference>
<dbReference type="Pfam" id="PF14559">
    <property type="entry name" value="TPR_19"/>
    <property type="match status" value="4"/>
</dbReference>
<keyword evidence="4" id="KW-0732">Signal</keyword>
<dbReference type="Pfam" id="PF13432">
    <property type="entry name" value="TPR_16"/>
    <property type="match status" value="1"/>
</dbReference>
<dbReference type="InterPro" id="IPR011717">
    <property type="entry name" value="TPR-4"/>
</dbReference>
<feature type="repeat" description="TPR" evidence="3">
    <location>
        <begin position="128"/>
        <end position="161"/>
    </location>
</feature>
<dbReference type="EMBL" id="CP001940">
    <property type="protein sequence ID" value="ADH85861.1"/>
    <property type="molecule type" value="Genomic_DNA"/>
</dbReference>
<feature type="chain" id="PRO_5003091307" evidence="4">
    <location>
        <begin position="25"/>
        <end position="592"/>
    </location>
</feature>
<proteinExistence type="predicted"/>
<dbReference type="PANTHER" id="PTHR45586">
    <property type="entry name" value="TPR REPEAT-CONTAINING PROTEIN PA4667"/>
    <property type="match status" value="1"/>
</dbReference>
<organism evidence="5 6">
    <name type="scientific">Desulfurivibrio alkaliphilus (strain DSM 19089 / UNIQEM U267 / AHT2)</name>
    <dbReference type="NCBI Taxonomy" id="589865"/>
    <lineage>
        <taxon>Bacteria</taxon>
        <taxon>Pseudomonadati</taxon>
        <taxon>Thermodesulfobacteriota</taxon>
        <taxon>Desulfobulbia</taxon>
        <taxon>Desulfobulbales</taxon>
        <taxon>Desulfobulbaceae</taxon>
        <taxon>Desulfurivibrio</taxon>
    </lineage>
</organism>
<feature type="repeat" description="TPR" evidence="3">
    <location>
        <begin position="434"/>
        <end position="467"/>
    </location>
</feature>
<dbReference type="Pfam" id="PF13181">
    <property type="entry name" value="TPR_8"/>
    <property type="match status" value="1"/>
</dbReference>
<protein>
    <submittedName>
        <fullName evidence="5">Tetratricopeptide TPR_2 repeat protein</fullName>
    </submittedName>
</protein>
<dbReference type="eggNOG" id="COG0457">
    <property type="taxonomic scope" value="Bacteria"/>
</dbReference>
<dbReference type="Pfam" id="PF07721">
    <property type="entry name" value="TPR_4"/>
    <property type="match status" value="1"/>
</dbReference>
<dbReference type="PROSITE" id="PS51257">
    <property type="entry name" value="PROKAR_LIPOPROTEIN"/>
    <property type="match status" value="1"/>
</dbReference>
<dbReference type="KEGG" id="dak:DaAHT2_1163"/>
<feature type="repeat" description="TPR" evidence="3">
    <location>
        <begin position="503"/>
        <end position="536"/>
    </location>
</feature>
<dbReference type="SMART" id="SM00028">
    <property type="entry name" value="TPR"/>
    <property type="match status" value="9"/>
</dbReference>
<dbReference type="HOGENOM" id="CLU_007251_3_0_7"/>
<feature type="repeat" description="TPR" evidence="3">
    <location>
        <begin position="196"/>
        <end position="229"/>
    </location>
</feature>
<sequence>MGTTRLLSLATVLAAVLLLTGGCASRPAVPPEEPVKAAPAGPRYAAELEPYEEAVDLACAYFQFAWGKSAELGGRYDEARYAYQQALLCDRKAVHVMRRLAMLLLQQQEREQAIYWVRRIIAIDPTDLAARSLLAKLYTALDDPDRAAAVYQEILTLDPGNANAMLMLAVIYGSSDRRQEAREILEQLVADQPAYFLGHYYLARLYHDLGLIEQALGAYERALELNWSAPLAQELAAIYEAAGLYEDSLALLRRMVAKNPADERARSLLADLYLRLERVEEALAELTALRPYSRDVDRVDLTMARILLDEQRYEEAVVLLQGLLADEPRLDAVRSLLVLAYYRLGKIDLARNLLEEIRPGDYGYEEAVLMLARIYHGSGQPVAAEAVLERALADSQHRYLSFYVTLALLHIEWHDAGQGLAIFQRALQDLGPEPEVYFEYAVYLDRVGDSEGALAKMQEVIALDPHDPYALNYVGYTWADRGENLELAREYIEEAVRLKPDDGAIRDSLGWVYYRLGKYQRAMEELELAVQLLEDDPVIHDHLGDAYRRLGYVAEALAAYRRALALLPPNGDPELREQIELKIKELTAERNG</sequence>
<dbReference type="Gene3D" id="1.25.40.10">
    <property type="entry name" value="Tetratricopeptide repeat domain"/>
    <property type="match status" value="5"/>
</dbReference>
<evidence type="ECO:0000256" key="3">
    <source>
        <dbReference type="PROSITE-ProRule" id="PRU00339"/>
    </source>
</evidence>
<evidence type="ECO:0000256" key="4">
    <source>
        <dbReference type="SAM" id="SignalP"/>
    </source>
</evidence>
<dbReference type="OrthoDB" id="9766710at2"/>
<evidence type="ECO:0000313" key="5">
    <source>
        <dbReference type="EMBL" id="ADH85861.1"/>
    </source>
</evidence>
<dbReference type="GO" id="GO:0042802">
    <property type="term" value="F:identical protein binding"/>
    <property type="evidence" value="ECO:0007669"/>
    <property type="project" value="InterPro"/>
</dbReference>
<dbReference type="AlphaFoldDB" id="D6Z2T6"/>
<dbReference type="InterPro" id="IPR051012">
    <property type="entry name" value="CellSynth/LPSAsmb/PSIAsmb"/>
</dbReference>
<evidence type="ECO:0000256" key="2">
    <source>
        <dbReference type="ARBA" id="ARBA00022803"/>
    </source>
</evidence>
<keyword evidence="6" id="KW-1185">Reference proteome</keyword>
<evidence type="ECO:0000256" key="1">
    <source>
        <dbReference type="ARBA" id="ARBA00022737"/>
    </source>
</evidence>
<dbReference type="InterPro" id="IPR013105">
    <property type="entry name" value="TPR_2"/>
</dbReference>
<feature type="repeat" description="TPR" evidence="3">
    <location>
        <begin position="537"/>
        <end position="570"/>
    </location>
</feature>
<dbReference type="Pfam" id="PF07719">
    <property type="entry name" value="TPR_2"/>
    <property type="match status" value="1"/>
</dbReference>
<accession>D6Z2T6</accession>
<dbReference type="SUPFAM" id="SSF48452">
    <property type="entry name" value="TPR-like"/>
    <property type="match status" value="3"/>
</dbReference>
<evidence type="ECO:0000313" key="6">
    <source>
        <dbReference type="Proteomes" id="UP000001508"/>
    </source>
</evidence>
<gene>
    <name evidence="5" type="ordered locus">DaAHT2_1163</name>
</gene>
<dbReference type="STRING" id="589865.DaAHT2_1163"/>
<dbReference type="RefSeq" id="WP_013163390.1">
    <property type="nucleotide sequence ID" value="NC_014216.1"/>
</dbReference>
<dbReference type="InParanoid" id="D6Z2T6"/>
<dbReference type="InterPro" id="IPR019734">
    <property type="entry name" value="TPR_rpt"/>
</dbReference>
<dbReference type="InterPro" id="IPR011990">
    <property type="entry name" value="TPR-like_helical_dom_sf"/>
</dbReference>
<feature type="signal peptide" evidence="4">
    <location>
        <begin position="1"/>
        <end position="24"/>
    </location>
</feature>
<feature type="repeat" description="TPR" evidence="3">
    <location>
        <begin position="94"/>
        <end position="127"/>
    </location>
</feature>
<name>D6Z2T6_DESAT</name>